<dbReference type="GO" id="GO:0017057">
    <property type="term" value="F:6-phosphogluconolactonase activity"/>
    <property type="evidence" value="ECO:0007669"/>
    <property type="project" value="TreeGrafter"/>
</dbReference>
<dbReference type="SUPFAM" id="SSF51004">
    <property type="entry name" value="C-terminal (heme d1) domain of cytochrome cd1-nitrite reductase"/>
    <property type="match status" value="1"/>
</dbReference>
<dbReference type="RefSeq" id="WP_309490079.1">
    <property type="nucleotide sequence ID" value="NZ_JAENIG010000006.1"/>
</dbReference>
<comment type="caution">
    <text evidence="4">The sequence shown here is derived from an EMBL/GenBank/DDBJ whole genome shotgun (WGS) entry which is preliminary data.</text>
</comment>
<evidence type="ECO:0000313" key="5">
    <source>
        <dbReference type="Proteomes" id="UP000634206"/>
    </source>
</evidence>
<dbReference type="PANTHER" id="PTHR30344:SF1">
    <property type="entry name" value="6-PHOSPHOGLUCONOLACTONASE"/>
    <property type="match status" value="1"/>
</dbReference>
<evidence type="ECO:0000256" key="2">
    <source>
        <dbReference type="ARBA" id="ARBA00022526"/>
    </source>
</evidence>
<feature type="signal peptide" evidence="3">
    <location>
        <begin position="1"/>
        <end position="17"/>
    </location>
</feature>
<protein>
    <submittedName>
        <fullName evidence="4">Lactonase family protein</fullName>
    </submittedName>
</protein>
<name>A0AAE2SEE9_9BACT</name>
<dbReference type="Gene3D" id="2.130.10.10">
    <property type="entry name" value="YVTN repeat-like/Quinoprotein amine dehydrogenase"/>
    <property type="match status" value="1"/>
</dbReference>
<keyword evidence="5" id="KW-1185">Reference proteome</keyword>
<dbReference type="InterPro" id="IPR015943">
    <property type="entry name" value="WD40/YVTN_repeat-like_dom_sf"/>
</dbReference>
<organism evidence="4 5">
    <name type="scientific">Oceaniferula flava</name>
    <dbReference type="NCBI Taxonomy" id="2800421"/>
    <lineage>
        <taxon>Bacteria</taxon>
        <taxon>Pseudomonadati</taxon>
        <taxon>Verrucomicrobiota</taxon>
        <taxon>Verrucomicrobiia</taxon>
        <taxon>Verrucomicrobiales</taxon>
        <taxon>Verrucomicrobiaceae</taxon>
        <taxon>Oceaniferula</taxon>
    </lineage>
</organism>
<dbReference type="Pfam" id="PF10282">
    <property type="entry name" value="Lactonase"/>
    <property type="match status" value="1"/>
</dbReference>
<dbReference type="PANTHER" id="PTHR30344">
    <property type="entry name" value="6-PHOSPHOGLUCONOLACTONASE-RELATED"/>
    <property type="match status" value="1"/>
</dbReference>
<dbReference type="InterPro" id="IPR011048">
    <property type="entry name" value="Haem_d1_sf"/>
</dbReference>
<keyword evidence="3" id="KW-0732">Signal</keyword>
<evidence type="ECO:0000313" key="4">
    <source>
        <dbReference type="EMBL" id="MBK1855467.1"/>
    </source>
</evidence>
<dbReference type="GO" id="GO:0006006">
    <property type="term" value="P:glucose metabolic process"/>
    <property type="evidence" value="ECO:0007669"/>
    <property type="project" value="UniProtKB-KW"/>
</dbReference>
<keyword evidence="2" id="KW-0313">Glucose metabolism</keyword>
<dbReference type="EMBL" id="JAENIG010000006">
    <property type="protein sequence ID" value="MBK1855467.1"/>
    <property type="molecule type" value="Genomic_DNA"/>
</dbReference>
<dbReference type="InterPro" id="IPR050282">
    <property type="entry name" value="Cycloisomerase_2"/>
</dbReference>
<proteinExistence type="inferred from homology"/>
<accession>A0AAE2SEE9</accession>
<evidence type="ECO:0000256" key="1">
    <source>
        <dbReference type="ARBA" id="ARBA00005564"/>
    </source>
</evidence>
<comment type="similarity">
    <text evidence="1">Belongs to the cycloisomerase 2 family.</text>
</comment>
<keyword evidence="2" id="KW-0119">Carbohydrate metabolism</keyword>
<sequence>MKRFLTALLLSSSTLMAAAADDSTRVYLGTRGGGVFTTELNNTTGALTPATLAGKVKDAGFICMHPSQQYIYSTAQLEDGQGAVFAWKIGDDGKLNKISEQGVGGKSLCHISLDASDRMLMGANYSEGKIVSLPVGKDGSLGKLASLHQHEGSSQHPNRQQQAHAHSIYHGPNNRFAYAVDLGMDKIITYAIDPESAKLTKVGATEARPGAGPRHMKFGKDGKQAYVLNELSVDISVYDRDPSSGQLSRKQVISTMPDGADKTKVTCSEIRVSKDGQFVYAANRDLTKQGRDSIAVFSVGEEGKLTRIQNIHAEVWIPRNINLDPSGQWLLVAGQRSNNVTVFRIDRTTGKLSFSGHQIEVPSAMCIEFRQ</sequence>
<evidence type="ECO:0000256" key="3">
    <source>
        <dbReference type="SAM" id="SignalP"/>
    </source>
</evidence>
<dbReference type="InterPro" id="IPR019405">
    <property type="entry name" value="Lactonase_7-beta_prop"/>
</dbReference>
<dbReference type="AlphaFoldDB" id="A0AAE2SEE9"/>
<dbReference type="Proteomes" id="UP000634206">
    <property type="component" value="Unassembled WGS sequence"/>
</dbReference>
<gene>
    <name evidence="4" type="ORF">JIN83_10885</name>
</gene>
<dbReference type="GO" id="GO:0005829">
    <property type="term" value="C:cytosol"/>
    <property type="evidence" value="ECO:0007669"/>
    <property type="project" value="TreeGrafter"/>
</dbReference>
<reference evidence="4" key="1">
    <citation type="submission" date="2021-01" db="EMBL/GenBank/DDBJ databases">
        <title>Modified the classification status of verrucomicrobia.</title>
        <authorList>
            <person name="Feng X."/>
        </authorList>
    </citation>
    <scope>NUCLEOTIDE SEQUENCE</scope>
    <source>
        <strain evidence="4">5K15</strain>
    </source>
</reference>
<feature type="chain" id="PRO_5042253432" evidence="3">
    <location>
        <begin position="18"/>
        <end position="371"/>
    </location>
</feature>